<comment type="caution">
    <text evidence="1">The sequence shown here is derived from an EMBL/GenBank/DDBJ whole genome shotgun (WGS) entry which is preliminary data.</text>
</comment>
<sequence length="143" mass="16674">MPMTYDEKVQWLRRYQDSLRRERELAEELEQLHTRACKVTPSLTGMPGGASDGQGLARAVESIVQAQQELQAQINVCGAIRREVVAALEQVTNARDHEILRRRYILGQRWEEIAVEMHLEYRWVTRRHRHTVESMILTPESPI</sequence>
<dbReference type="EMBL" id="DXBO01000031">
    <property type="protein sequence ID" value="HIZ47618.1"/>
    <property type="molecule type" value="Genomic_DNA"/>
</dbReference>
<organism evidence="1 2">
    <name type="scientific">Candidatus Gemmiger excrementavium</name>
    <dbReference type="NCBI Taxonomy" id="2838608"/>
    <lineage>
        <taxon>Bacteria</taxon>
        <taxon>Bacillati</taxon>
        <taxon>Bacillota</taxon>
        <taxon>Clostridia</taxon>
        <taxon>Eubacteriales</taxon>
        <taxon>Gemmiger</taxon>
    </lineage>
</organism>
<dbReference type="Proteomes" id="UP000824031">
    <property type="component" value="Unassembled WGS sequence"/>
</dbReference>
<evidence type="ECO:0000313" key="2">
    <source>
        <dbReference type="Proteomes" id="UP000824031"/>
    </source>
</evidence>
<accession>A0A9D2JFF4</accession>
<protein>
    <recommendedName>
        <fullName evidence="3">RNA polymerase sigma-70 region 4 domain-containing protein</fullName>
    </recommendedName>
</protein>
<gene>
    <name evidence="1" type="ORF">H9810_02715</name>
</gene>
<evidence type="ECO:0008006" key="3">
    <source>
        <dbReference type="Google" id="ProtNLM"/>
    </source>
</evidence>
<reference evidence="1" key="2">
    <citation type="submission" date="2021-04" db="EMBL/GenBank/DDBJ databases">
        <authorList>
            <person name="Gilroy R."/>
        </authorList>
    </citation>
    <scope>NUCLEOTIDE SEQUENCE</scope>
    <source>
        <strain evidence="1">3436</strain>
    </source>
</reference>
<evidence type="ECO:0000313" key="1">
    <source>
        <dbReference type="EMBL" id="HIZ47618.1"/>
    </source>
</evidence>
<proteinExistence type="predicted"/>
<name>A0A9D2JFF4_9FIRM</name>
<dbReference type="AlphaFoldDB" id="A0A9D2JFF4"/>
<reference evidence="1" key="1">
    <citation type="journal article" date="2021" name="PeerJ">
        <title>Extensive microbial diversity within the chicken gut microbiome revealed by metagenomics and culture.</title>
        <authorList>
            <person name="Gilroy R."/>
            <person name="Ravi A."/>
            <person name="Getino M."/>
            <person name="Pursley I."/>
            <person name="Horton D.L."/>
            <person name="Alikhan N.F."/>
            <person name="Baker D."/>
            <person name="Gharbi K."/>
            <person name="Hall N."/>
            <person name="Watson M."/>
            <person name="Adriaenssens E.M."/>
            <person name="Foster-Nyarko E."/>
            <person name="Jarju S."/>
            <person name="Secka A."/>
            <person name="Antonio M."/>
            <person name="Oren A."/>
            <person name="Chaudhuri R.R."/>
            <person name="La Ragione R."/>
            <person name="Hildebrand F."/>
            <person name="Pallen M.J."/>
        </authorList>
    </citation>
    <scope>NUCLEOTIDE SEQUENCE</scope>
    <source>
        <strain evidence="1">3436</strain>
    </source>
</reference>